<reference evidence="1" key="1">
    <citation type="journal article" date="2020" name="mSystems">
        <title>Genome- and Community-Level Interaction Insights into Carbon Utilization and Element Cycling Functions of Hydrothermarchaeota in Hydrothermal Sediment.</title>
        <authorList>
            <person name="Zhou Z."/>
            <person name="Liu Y."/>
            <person name="Xu W."/>
            <person name="Pan J."/>
            <person name="Luo Z.H."/>
            <person name="Li M."/>
        </authorList>
    </citation>
    <scope>NUCLEOTIDE SEQUENCE [LARGE SCALE GENOMIC DNA]</scope>
    <source>
        <strain evidence="1">SpSt-1217</strain>
    </source>
</reference>
<gene>
    <name evidence="1" type="ORF">ENN90_01155</name>
</gene>
<comment type="caution">
    <text evidence="1">The sequence shown here is derived from an EMBL/GenBank/DDBJ whole genome shotgun (WGS) entry which is preliminary data.</text>
</comment>
<protein>
    <submittedName>
        <fullName evidence="1">Uncharacterized protein</fullName>
    </submittedName>
</protein>
<accession>A0A831LFF8</accession>
<evidence type="ECO:0000313" key="1">
    <source>
        <dbReference type="EMBL" id="HDR50217.1"/>
    </source>
</evidence>
<dbReference type="EMBL" id="DSDK01000071">
    <property type="protein sequence ID" value="HDR50217.1"/>
    <property type="molecule type" value="Genomic_DNA"/>
</dbReference>
<proteinExistence type="predicted"/>
<organism evidence="1">
    <name type="scientific">Mariniphaga anaerophila</name>
    <dbReference type="NCBI Taxonomy" id="1484053"/>
    <lineage>
        <taxon>Bacteria</taxon>
        <taxon>Pseudomonadati</taxon>
        <taxon>Bacteroidota</taxon>
        <taxon>Bacteroidia</taxon>
        <taxon>Marinilabiliales</taxon>
        <taxon>Prolixibacteraceae</taxon>
        <taxon>Mariniphaga</taxon>
    </lineage>
</organism>
<sequence length="246" mass="28703">MQSAKKQLEILLMQYFRESYPDFPKGKVVPWESPDFIVKLKSRNKLGIELTRLNPANAREPDEAELRIIQSREQIINSARSLFEETSPLRLFVKFLFSENNPVAPERELPVAAQAANAIRQVTAHKPPTSFFRESIGTEGLPAGIETILIVHHPEMQNGLWERSNNLGVSENVVADIRESIYKKEEKLRLYQKQRLNYYWLLITTDRLRGVKNYNLPYKIMNHSFESRFQHVFLFDLIKSDVFQLV</sequence>
<name>A0A831LFF8_9BACT</name>
<dbReference type="Proteomes" id="UP000886047">
    <property type="component" value="Unassembled WGS sequence"/>
</dbReference>
<dbReference type="AlphaFoldDB" id="A0A831LFF8"/>